<dbReference type="Proteomes" id="UP001183222">
    <property type="component" value="Unassembled WGS sequence"/>
</dbReference>
<dbReference type="SUPFAM" id="SSF55729">
    <property type="entry name" value="Acyl-CoA N-acyltransferases (Nat)"/>
    <property type="match status" value="1"/>
</dbReference>
<proteinExistence type="predicted"/>
<dbReference type="RefSeq" id="WP_311345092.1">
    <property type="nucleotide sequence ID" value="NZ_JAVREI010000005.1"/>
</dbReference>
<keyword evidence="3" id="KW-1185">Reference proteome</keyword>
<gene>
    <name evidence="2" type="ORF">RM425_10260</name>
</gene>
<dbReference type="InterPro" id="IPR000182">
    <property type="entry name" value="GNAT_dom"/>
</dbReference>
<dbReference type="CDD" id="cd04301">
    <property type="entry name" value="NAT_SF"/>
    <property type="match status" value="1"/>
</dbReference>
<dbReference type="EMBL" id="JAVREI010000005">
    <property type="protein sequence ID" value="MDT0276280.1"/>
    <property type="molecule type" value="Genomic_DNA"/>
</dbReference>
<comment type="caution">
    <text evidence="2">The sequence shown here is derived from an EMBL/GenBank/DDBJ whole genome shotgun (WGS) entry which is preliminary data.</text>
</comment>
<dbReference type="Pfam" id="PF00583">
    <property type="entry name" value="Acetyltransf_1"/>
    <property type="match status" value="1"/>
</dbReference>
<sequence length="179" mass="19061">MIVRREGPVDHDAVRALHRAAFARDPATGSPRAPDDVVEARLVDELREDVGFLPHLSLVAVRDGVVTGHVIATRGWLDPVGAPVLGLGPLGVAPEAQRRGIGTVLVHALLAVAEAADESLVGLLGAPAYYSRFGFRAAADLGVAAPDPRWGAHFQARRLSGRPAGGRFRYAEPFRRLES</sequence>
<evidence type="ECO:0000313" key="3">
    <source>
        <dbReference type="Proteomes" id="UP001183222"/>
    </source>
</evidence>
<accession>A0ABU2K7V9</accession>
<dbReference type="PROSITE" id="PS51186">
    <property type="entry name" value="GNAT"/>
    <property type="match status" value="1"/>
</dbReference>
<evidence type="ECO:0000313" key="2">
    <source>
        <dbReference type="EMBL" id="MDT0276280.1"/>
    </source>
</evidence>
<dbReference type="Gene3D" id="3.40.630.30">
    <property type="match status" value="1"/>
</dbReference>
<protein>
    <submittedName>
        <fullName evidence="2">N-acetyltransferase</fullName>
        <ecNumber evidence="2">2.3.1.-</ecNumber>
    </submittedName>
</protein>
<keyword evidence="2" id="KW-0808">Transferase</keyword>
<evidence type="ECO:0000259" key="1">
    <source>
        <dbReference type="PROSITE" id="PS51186"/>
    </source>
</evidence>
<dbReference type="InterPro" id="IPR016181">
    <property type="entry name" value="Acyl_CoA_acyltransferase"/>
</dbReference>
<feature type="domain" description="N-acetyltransferase" evidence="1">
    <location>
        <begin position="1"/>
        <end position="156"/>
    </location>
</feature>
<dbReference type="GO" id="GO:0016746">
    <property type="term" value="F:acyltransferase activity"/>
    <property type="evidence" value="ECO:0007669"/>
    <property type="project" value="UniProtKB-KW"/>
</dbReference>
<reference evidence="3" key="1">
    <citation type="submission" date="2023-07" db="EMBL/GenBank/DDBJ databases">
        <title>30 novel species of actinomycetes from the DSMZ collection.</title>
        <authorList>
            <person name="Nouioui I."/>
        </authorList>
    </citation>
    <scope>NUCLEOTIDE SEQUENCE [LARGE SCALE GENOMIC DNA]</scope>
    <source>
        <strain evidence="3">DSM 46792</strain>
    </source>
</reference>
<organism evidence="2 3">
    <name type="scientific">Blastococcus goldschmidtiae</name>
    <dbReference type="NCBI Taxonomy" id="3075546"/>
    <lineage>
        <taxon>Bacteria</taxon>
        <taxon>Bacillati</taxon>
        <taxon>Actinomycetota</taxon>
        <taxon>Actinomycetes</taxon>
        <taxon>Geodermatophilales</taxon>
        <taxon>Geodermatophilaceae</taxon>
        <taxon>Blastococcus</taxon>
    </lineage>
</organism>
<keyword evidence="2" id="KW-0012">Acyltransferase</keyword>
<name>A0ABU2K7V9_9ACTN</name>
<dbReference type="EC" id="2.3.1.-" evidence="2"/>